<sequence>MGPFRIMIGALARVRGTVPPVRRERPVRDRCSDRFITVKPRGRSPYPPRMITPVYPPKPSPGDRVAVLSPGAGLPALFPRPHELGLRRLREDFGLEPVEYPTTRTMGATPQARADDIHAAFADPDIKAVIASIGGDDQITVLPLLDRELIRAHPKPFFGTSDNTNLLAFLHGTGIVGYHGATVMVQLGRPVAMDRLTADSLRAALFTSGPYELRPAERWNDVDRDWADPATFETEPETRPGGGWTWRGPDRVVEGRSWGGNLEILSWLLMADREIAPDPSAYDGGVLFLETSEELPSATEVYRILRNMGERGLLGRFPALLMGRAKTWSFDHPHTPQEAARYADEQRAAVERALAQYAPDTLAVFDVDFGHTDPQLVIPYGGTVRVDGPARRITVTY</sequence>
<feature type="domain" description="LD-carboxypeptidase N-terminal" evidence="3">
    <location>
        <begin position="65"/>
        <end position="180"/>
    </location>
</feature>
<dbReference type="SUPFAM" id="SSF141986">
    <property type="entry name" value="LD-carboxypeptidase A C-terminal domain-like"/>
    <property type="match status" value="1"/>
</dbReference>
<dbReference type="PANTHER" id="PTHR30237:SF4">
    <property type="entry name" value="LD-CARBOXYPEPTIDASE C-TERMINAL DOMAIN-CONTAINING PROTEIN"/>
    <property type="match status" value="1"/>
</dbReference>
<comment type="similarity">
    <text evidence="1">Belongs to the peptidase S66 family.</text>
</comment>
<dbReference type="GO" id="GO:0016787">
    <property type="term" value="F:hydrolase activity"/>
    <property type="evidence" value="ECO:0007669"/>
    <property type="project" value="UniProtKB-KW"/>
</dbReference>
<evidence type="ECO:0000256" key="2">
    <source>
        <dbReference type="ARBA" id="ARBA00022801"/>
    </source>
</evidence>
<organism evidence="5 6">
    <name type="scientific">Streptomyces phaeofaciens</name>
    <dbReference type="NCBI Taxonomy" id="68254"/>
    <lineage>
        <taxon>Bacteria</taxon>
        <taxon>Bacillati</taxon>
        <taxon>Actinomycetota</taxon>
        <taxon>Actinomycetes</taxon>
        <taxon>Kitasatosporales</taxon>
        <taxon>Streptomycetaceae</taxon>
        <taxon>Streptomyces</taxon>
    </lineage>
</organism>
<gene>
    <name evidence="5" type="ORF">GCM10010226_71430</name>
</gene>
<comment type="caution">
    <text evidence="5">The sequence shown here is derived from an EMBL/GenBank/DDBJ whole genome shotgun (WGS) entry which is preliminary data.</text>
</comment>
<keyword evidence="2" id="KW-0378">Hydrolase</keyword>
<dbReference type="Proteomes" id="UP000646776">
    <property type="component" value="Unassembled WGS sequence"/>
</dbReference>
<dbReference type="Pfam" id="PF17676">
    <property type="entry name" value="Peptidase_S66C"/>
    <property type="match status" value="1"/>
</dbReference>
<name>A0A918HMY0_9ACTN</name>
<evidence type="ECO:0000259" key="4">
    <source>
        <dbReference type="Pfam" id="PF17676"/>
    </source>
</evidence>
<keyword evidence="6" id="KW-1185">Reference proteome</keyword>
<dbReference type="SUPFAM" id="SSF52317">
    <property type="entry name" value="Class I glutamine amidotransferase-like"/>
    <property type="match status" value="1"/>
</dbReference>
<dbReference type="InterPro" id="IPR027461">
    <property type="entry name" value="Carboxypeptidase_A_C_sf"/>
</dbReference>
<accession>A0A918HMY0</accession>
<reference evidence="5" key="1">
    <citation type="journal article" date="2014" name="Int. J. Syst. Evol. Microbiol.">
        <title>Complete genome sequence of Corynebacterium casei LMG S-19264T (=DSM 44701T), isolated from a smear-ripened cheese.</title>
        <authorList>
            <consortium name="US DOE Joint Genome Institute (JGI-PGF)"/>
            <person name="Walter F."/>
            <person name="Albersmeier A."/>
            <person name="Kalinowski J."/>
            <person name="Ruckert C."/>
        </authorList>
    </citation>
    <scope>NUCLEOTIDE SEQUENCE</scope>
    <source>
        <strain evidence="5">JCM 4125</strain>
    </source>
</reference>
<dbReference type="CDD" id="cd07062">
    <property type="entry name" value="Peptidase_S66_mccF_like"/>
    <property type="match status" value="1"/>
</dbReference>
<evidence type="ECO:0000256" key="1">
    <source>
        <dbReference type="ARBA" id="ARBA00010233"/>
    </source>
</evidence>
<feature type="domain" description="LD-carboxypeptidase C-terminal" evidence="4">
    <location>
        <begin position="254"/>
        <end position="386"/>
    </location>
</feature>
<reference evidence="5" key="2">
    <citation type="submission" date="2020-09" db="EMBL/GenBank/DDBJ databases">
        <authorList>
            <person name="Sun Q."/>
            <person name="Ohkuma M."/>
        </authorList>
    </citation>
    <scope>NUCLEOTIDE SEQUENCE</scope>
    <source>
        <strain evidence="5">JCM 4125</strain>
    </source>
</reference>
<dbReference type="Gene3D" id="3.40.50.10740">
    <property type="entry name" value="Class I glutamine amidotransferase-like"/>
    <property type="match status" value="1"/>
</dbReference>
<protein>
    <submittedName>
        <fullName evidence="5">LD-carboxypeptidase</fullName>
    </submittedName>
</protein>
<dbReference type="EMBL" id="BMSA01000027">
    <property type="protein sequence ID" value="GGT82389.1"/>
    <property type="molecule type" value="Genomic_DNA"/>
</dbReference>
<dbReference type="InterPro" id="IPR029062">
    <property type="entry name" value="Class_I_gatase-like"/>
</dbReference>
<evidence type="ECO:0000313" key="5">
    <source>
        <dbReference type="EMBL" id="GGT82389.1"/>
    </source>
</evidence>
<dbReference type="Pfam" id="PF02016">
    <property type="entry name" value="Peptidase_S66"/>
    <property type="match status" value="1"/>
</dbReference>
<dbReference type="InterPro" id="IPR027478">
    <property type="entry name" value="LdcA_N"/>
</dbReference>
<dbReference type="Gene3D" id="3.50.30.60">
    <property type="entry name" value="LD-carboxypeptidase A C-terminal domain-like"/>
    <property type="match status" value="1"/>
</dbReference>
<evidence type="ECO:0000259" key="3">
    <source>
        <dbReference type="Pfam" id="PF02016"/>
    </source>
</evidence>
<proteinExistence type="inferred from homology"/>
<dbReference type="AlphaFoldDB" id="A0A918HMY0"/>
<dbReference type="InterPro" id="IPR003507">
    <property type="entry name" value="S66_fam"/>
</dbReference>
<dbReference type="PANTHER" id="PTHR30237">
    <property type="entry name" value="MURAMOYLTETRAPEPTIDE CARBOXYPEPTIDASE"/>
    <property type="match status" value="1"/>
</dbReference>
<evidence type="ECO:0000313" key="6">
    <source>
        <dbReference type="Proteomes" id="UP000646776"/>
    </source>
</evidence>
<dbReference type="InterPro" id="IPR040449">
    <property type="entry name" value="Peptidase_S66_N"/>
</dbReference>
<dbReference type="InterPro" id="IPR040921">
    <property type="entry name" value="Peptidase_S66C"/>
</dbReference>